<sequence>METNSARRHCQGRPRNDQSGRRTIRLQSSRGELNEVDLKGPALSNVGNIHSPDGASVDEIHEISMGRYWWELCIVIVIVIVVALVDPRQHLASSDLPRRSSLQSSTNFIPPAT</sequence>
<dbReference type="EMBL" id="LGRB01000016">
    <property type="protein sequence ID" value="OCT46163.1"/>
    <property type="molecule type" value="Genomic_DNA"/>
</dbReference>
<reference evidence="4" key="1">
    <citation type="submission" date="2015-07" db="EMBL/GenBank/DDBJ databases">
        <authorList>
            <person name="Teixeira M.M."/>
            <person name="Souza R.C."/>
            <person name="Almeida L.G."/>
            <person name="Vicente V.A."/>
            <person name="de Hoog S."/>
            <person name="Bocca A.L."/>
            <person name="de Almeida S.R."/>
            <person name="Vasconcelos A.T."/>
            <person name="Felipe M.S."/>
        </authorList>
    </citation>
    <scope>NUCLEOTIDE SEQUENCE [LARGE SCALE GENOMIC DNA]</scope>
    <source>
        <strain evidence="4">KSF</strain>
    </source>
</reference>
<feature type="region of interest" description="Disordered" evidence="1">
    <location>
        <begin position="93"/>
        <end position="113"/>
    </location>
</feature>
<keyword evidence="2" id="KW-1133">Transmembrane helix</keyword>
<feature type="transmembrane region" description="Helical" evidence="2">
    <location>
        <begin position="68"/>
        <end position="85"/>
    </location>
</feature>
<name>A0A1C1CCB1_9EURO</name>
<evidence type="ECO:0000313" key="3">
    <source>
        <dbReference type="EMBL" id="OCT46163.1"/>
    </source>
</evidence>
<accession>A0A1C1CCB1</accession>
<feature type="compositionally biased region" description="Polar residues" evidence="1">
    <location>
        <begin position="100"/>
        <end position="113"/>
    </location>
</feature>
<proteinExistence type="predicted"/>
<comment type="caution">
    <text evidence="3">The sequence shown here is derived from an EMBL/GenBank/DDBJ whole genome shotgun (WGS) entry which is preliminary data.</text>
</comment>
<dbReference type="Proteomes" id="UP000094526">
    <property type="component" value="Unassembled WGS sequence"/>
</dbReference>
<organism evidence="3 4">
    <name type="scientific">Cladophialophora carrionii</name>
    <dbReference type="NCBI Taxonomy" id="86049"/>
    <lineage>
        <taxon>Eukaryota</taxon>
        <taxon>Fungi</taxon>
        <taxon>Dikarya</taxon>
        <taxon>Ascomycota</taxon>
        <taxon>Pezizomycotina</taxon>
        <taxon>Eurotiomycetes</taxon>
        <taxon>Chaetothyriomycetidae</taxon>
        <taxon>Chaetothyriales</taxon>
        <taxon>Herpotrichiellaceae</taxon>
        <taxon>Cladophialophora</taxon>
    </lineage>
</organism>
<keyword evidence="2" id="KW-0812">Transmembrane</keyword>
<evidence type="ECO:0000256" key="1">
    <source>
        <dbReference type="SAM" id="MobiDB-lite"/>
    </source>
</evidence>
<protein>
    <submittedName>
        <fullName evidence="3">Uncharacterized protein</fullName>
    </submittedName>
</protein>
<dbReference type="VEuPathDB" id="FungiDB:CLCR_01343"/>
<feature type="region of interest" description="Disordered" evidence="1">
    <location>
        <begin position="1"/>
        <end position="27"/>
    </location>
</feature>
<keyword evidence="4" id="KW-1185">Reference proteome</keyword>
<evidence type="ECO:0000313" key="4">
    <source>
        <dbReference type="Proteomes" id="UP000094526"/>
    </source>
</evidence>
<evidence type="ECO:0000256" key="2">
    <source>
        <dbReference type="SAM" id="Phobius"/>
    </source>
</evidence>
<gene>
    <name evidence="3" type="ORF">CLCR_01343</name>
</gene>
<dbReference type="AlphaFoldDB" id="A0A1C1CCB1"/>
<feature type="compositionally biased region" description="Basic residues" evidence="1">
    <location>
        <begin position="1"/>
        <end position="12"/>
    </location>
</feature>
<keyword evidence="2" id="KW-0472">Membrane</keyword>